<dbReference type="InterPro" id="IPR002514">
    <property type="entry name" value="Transposase_8"/>
</dbReference>
<organism evidence="1 3">
    <name type="scientific">Oligella urethralis</name>
    <dbReference type="NCBI Taxonomy" id="90245"/>
    <lineage>
        <taxon>Bacteria</taxon>
        <taxon>Pseudomonadati</taxon>
        <taxon>Pseudomonadota</taxon>
        <taxon>Betaproteobacteria</taxon>
        <taxon>Burkholderiales</taxon>
        <taxon>Alcaligenaceae</taxon>
        <taxon>Oligella</taxon>
    </lineage>
</organism>
<dbReference type="EMBL" id="UATH01000001">
    <property type="protein sequence ID" value="SPY08339.1"/>
    <property type="molecule type" value="Genomic_DNA"/>
</dbReference>
<dbReference type="Pfam" id="PF01527">
    <property type="entry name" value="HTH_Tnp_1"/>
    <property type="match status" value="1"/>
</dbReference>
<dbReference type="AlphaFoldDB" id="A0A2X1UMF1"/>
<evidence type="ECO:0000313" key="1">
    <source>
        <dbReference type="EMBL" id="SPY08339.1"/>
    </source>
</evidence>
<dbReference type="EMBL" id="UATH01000001">
    <property type="protein sequence ID" value="SPY08347.1"/>
    <property type="molecule type" value="Genomic_DNA"/>
</dbReference>
<proteinExistence type="predicted"/>
<name>A0A2X1UMF1_9BURK</name>
<evidence type="ECO:0000313" key="2">
    <source>
        <dbReference type="EMBL" id="SPY08347.1"/>
    </source>
</evidence>
<protein>
    <recommendedName>
        <fullName evidence="4">Transposase</fullName>
    </recommendedName>
</protein>
<reference evidence="1 3" key="1">
    <citation type="submission" date="2018-06" db="EMBL/GenBank/DDBJ databases">
        <authorList>
            <consortium name="Pathogen Informatics"/>
            <person name="Doyle S."/>
        </authorList>
    </citation>
    <scope>NUCLEOTIDE SEQUENCE [LARGE SCALE GENOMIC DNA]</scope>
    <source>
        <strain evidence="1 3">NCTC11009</strain>
    </source>
</reference>
<dbReference type="Proteomes" id="UP000250242">
    <property type="component" value="Unassembled WGS sequence"/>
</dbReference>
<dbReference type="Gene3D" id="1.10.10.60">
    <property type="entry name" value="Homeodomain-like"/>
    <property type="match status" value="1"/>
</dbReference>
<dbReference type="GO" id="GO:0006313">
    <property type="term" value="P:DNA transposition"/>
    <property type="evidence" value="ECO:0007669"/>
    <property type="project" value="InterPro"/>
</dbReference>
<accession>A0A2X1UMF1</accession>
<dbReference type="GO" id="GO:0004803">
    <property type="term" value="F:transposase activity"/>
    <property type="evidence" value="ECO:0007669"/>
    <property type="project" value="InterPro"/>
</dbReference>
<sequence length="69" mass="7933">MSRYSLERKNAVINKFHSDNTLSLSELARQESIPTSTLYNWLKQVNLVGNAMSKNAIRITGLLRPSWRL</sequence>
<dbReference type="SUPFAM" id="SSF46689">
    <property type="entry name" value="Homeodomain-like"/>
    <property type="match status" value="1"/>
</dbReference>
<dbReference type="InterPro" id="IPR009057">
    <property type="entry name" value="Homeodomain-like_sf"/>
</dbReference>
<gene>
    <name evidence="1" type="ORF">NCTC11009_01565</name>
    <name evidence="2" type="ORF">NCTC11009_01573</name>
</gene>
<evidence type="ECO:0008006" key="4">
    <source>
        <dbReference type="Google" id="ProtNLM"/>
    </source>
</evidence>
<evidence type="ECO:0000313" key="3">
    <source>
        <dbReference type="Proteomes" id="UP000250242"/>
    </source>
</evidence>
<dbReference type="GO" id="GO:0003677">
    <property type="term" value="F:DNA binding"/>
    <property type="evidence" value="ECO:0007669"/>
    <property type="project" value="InterPro"/>
</dbReference>